<dbReference type="Gene3D" id="3.40.50.1240">
    <property type="entry name" value="Phosphoglycerate mutase-like"/>
    <property type="match status" value="1"/>
</dbReference>
<dbReference type="SUPFAM" id="SSF47323">
    <property type="entry name" value="Anticodon-binding domain of a subclass of class I aminoacyl-tRNA synthetases"/>
    <property type="match status" value="1"/>
</dbReference>
<dbReference type="Gene3D" id="3.90.740.10">
    <property type="entry name" value="Valyl/Leucyl/Isoleucyl-tRNA synthetase, editing domain"/>
    <property type="match status" value="1"/>
</dbReference>
<evidence type="ECO:0000256" key="3">
    <source>
        <dbReference type="ARBA" id="ARBA00007078"/>
    </source>
</evidence>
<feature type="domain" description="Methionyl/Valyl/Leucyl/Isoleucyl-tRNA synthetase anticodon-binding" evidence="19">
    <location>
        <begin position="877"/>
        <end position="1028"/>
    </location>
</feature>
<dbReference type="CDD" id="cd07961">
    <property type="entry name" value="Anticodon_Ia_Ile_ABEc"/>
    <property type="match status" value="1"/>
</dbReference>
<sequence length="1161" mass="132665">MPDDSKQLNLPKREEEVLKLWETEGTFERSLEKTKKGKLFTFFEGPPTANAAPGIHHLESRAFKDIIPRYKTMRGFFVPRKAGWDTHGLPVEIQVEKALGLKTKKDIEAYGIAAFNEKCRESVWQFKEAWEKSTKRIGFWLDLKQPYITYQSEYMESLWWIIKEIWKKGLLYQDFKVIPWCSRCGTGLSTHELGQPGAYRSVKENSVFVKLKIMTTGHTNEYLLVWTTTPWTLSANVAVAVNPKIDYTKFKIGGEYVWSATPPPYGQGEEIGVIEKVSGRSLLGIIYEPLYRIPKEYSLGGTTEYSVIGGDFVSTEDGTGMVHIAPAFGDEDMIAAKKTWGEKYPIFHTVNLDGTMKRGLVGEGKFAKDADAEIVEELKKRGVVYKVKPFEHDYPFCWRCGTALLYFAKNAWWIKMSGFKEKLLQNNATINWVPEHIKEGRFGEFLREVRDWAFSRDRFWGTPLPVWQCEGCGYQDIIGSFGELDAKSGGAKNKYLVMRHGESESNIQNICGAKDGYSLTLKGRTEVEKAIRILKKENIDAIFASPITRTKETAEIVGEFLGKTIRYDARLREINVGDFEGRLDHLYHSYFSSHIEKFTKRPPNGETLSDLRRRMMDFIEEIEKKFSGKKILIVSHEYPIWMLASGSLGWSNEATITAHTGTRADDFIDFAEVQELLYKKLPRDNTGAVNVHRPYSDEFRLPCPKCKKSMKRVSEVVDVWFDSGAMPFAQSHFPFAFEKGSKPKEKLLFPAEYISEAVDQTRGWFYTLLAVSTLLGKGAPYKNVVSLGHVLDKNGQKMSKSKENVVRPDEMIQKYGADTIRWYFYSINAPGEPKKFDEKDLQNKLRGFLGTLWNSFILFETYVSKTKPSASSKNILDRWIVARTNELVSTVSKGLDTYDITGAARAIEEFTIGDFSNWYLRRSRRRFQKSKSAVEKKAATETTAYVLLTLAKLTAPFMPFVAEILWQGLRKHCGFKEKSVHLSGWPKTELRVKNEELRIIKEMKMVRGVVAEALKLRASVGIKVRQPLASLQFPISKLKFQNTKELFSLIREEVNVKEVIDGKELKLDTVITPELKEEGVAREVIRNLQEMRKDLGLEPKNKIRAQFSSSSELEELLSRREKFIKEEAGATLLVFGGKKVFKGEHEVLVDGVTLWIGISRQ</sequence>
<evidence type="ECO:0000259" key="19">
    <source>
        <dbReference type="Pfam" id="PF08264"/>
    </source>
</evidence>
<dbReference type="GO" id="GO:0002161">
    <property type="term" value="F:aminoacyl-tRNA deacylase activity"/>
    <property type="evidence" value="ECO:0007669"/>
    <property type="project" value="InterPro"/>
</dbReference>
<dbReference type="FunFam" id="3.40.50.620:FF:000063">
    <property type="entry name" value="Isoleucine--tRNA ligase"/>
    <property type="match status" value="1"/>
</dbReference>
<feature type="domain" description="Aminoacyl-tRNA synthetase class Ia" evidence="18">
    <location>
        <begin position="663"/>
        <end position="825"/>
    </location>
</feature>
<evidence type="ECO:0000259" key="18">
    <source>
        <dbReference type="Pfam" id="PF00133"/>
    </source>
</evidence>
<evidence type="ECO:0000256" key="16">
    <source>
        <dbReference type="PIRSR" id="PIRSR613078-1"/>
    </source>
</evidence>
<evidence type="ECO:0000313" key="20">
    <source>
        <dbReference type="EMBL" id="OGZ94232.1"/>
    </source>
</evidence>
<feature type="binding site" evidence="17">
    <location>
        <begin position="499"/>
        <end position="506"/>
    </location>
    <ligand>
        <name>substrate</name>
    </ligand>
</feature>
<comment type="subunit">
    <text evidence="4">Monomer.</text>
</comment>
<proteinExistence type="inferred from homology"/>
<dbReference type="EMBL" id="MHQC01000039">
    <property type="protein sequence ID" value="OGZ94232.1"/>
    <property type="molecule type" value="Genomic_DNA"/>
</dbReference>
<reference evidence="20 21" key="1">
    <citation type="journal article" date="2016" name="Nat. Commun.">
        <title>Thousands of microbial genomes shed light on interconnected biogeochemical processes in an aquifer system.</title>
        <authorList>
            <person name="Anantharaman K."/>
            <person name="Brown C.T."/>
            <person name="Hug L.A."/>
            <person name="Sharon I."/>
            <person name="Castelle C.J."/>
            <person name="Probst A.J."/>
            <person name="Thomas B.C."/>
            <person name="Singh A."/>
            <person name="Wilkins M.J."/>
            <person name="Karaoz U."/>
            <person name="Brodie E.L."/>
            <person name="Williams K.H."/>
            <person name="Hubbard S.S."/>
            <person name="Banfield J.F."/>
        </authorList>
    </citation>
    <scope>NUCLEOTIDE SEQUENCE [LARGE SCALE GENOMIC DNA]</scope>
</reference>
<evidence type="ECO:0000256" key="2">
    <source>
        <dbReference type="ARBA" id="ARBA00004496"/>
    </source>
</evidence>
<dbReference type="Pfam" id="PF19302">
    <property type="entry name" value="DUF5915"/>
    <property type="match status" value="1"/>
</dbReference>
<evidence type="ECO:0000256" key="4">
    <source>
        <dbReference type="ARBA" id="ARBA00011245"/>
    </source>
</evidence>
<dbReference type="Pfam" id="PF00133">
    <property type="entry name" value="tRNA-synt_1"/>
    <property type="match status" value="2"/>
</dbReference>
<keyword evidence="11" id="KW-0067">ATP-binding</keyword>
<comment type="cofactor">
    <cofactor evidence="1">
        <name>Zn(2+)</name>
        <dbReference type="ChEBI" id="CHEBI:29105"/>
    </cofactor>
</comment>
<dbReference type="InterPro" id="IPR009008">
    <property type="entry name" value="Val/Leu/Ile-tRNA-synth_edit"/>
</dbReference>
<dbReference type="InterPro" id="IPR013078">
    <property type="entry name" value="His_Pase_superF_clade-1"/>
</dbReference>
<dbReference type="InterPro" id="IPR002301">
    <property type="entry name" value="Ile-tRNA-ligase"/>
</dbReference>
<evidence type="ECO:0000256" key="12">
    <source>
        <dbReference type="ARBA" id="ARBA00022917"/>
    </source>
</evidence>
<comment type="subcellular location">
    <subcellularLocation>
        <location evidence="2">Cytoplasm</location>
    </subcellularLocation>
</comment>
<gene>
    <name evidence="20" type="ORF">A2633_05455</name>
</gene>
<comment type="caution">
    <text evidence="20">The sequence shown here is derived from an EMBL/GenBank/DDBJ whole genome shotgun (WGS) entry which is preliminary data.</text>
</comment>
<dbReference type="AlphaFoldDB" id="A0A1G2K490"/>
<evidence type="ECO:0000256" key="7">
    <source>
        <dbReference type="ARBA" id="ARBA00022598"/>
    </source>
</evidence>
<evidence type="ECO:0000256" key="1">
    <source>
        <dbReference type="ARBA" id="ARBA00001947"/>
    </source>
</evidence>
<dbReference type="Gene3D" id="3.40.50.620">
    <property type="entry name" value="HUPs"/>
    <property type="match status" value="2"/>
</dbReference>
<dbReference type="SMART" id="SM00855">
    <property type="entry name" value="PGAM"/>
    <property type="match status" value="1"/>
</dbReference>
<evidence type="ECO:0000256" key="6">
    <source>
        <dbReference type="ARBA" id="ARBA00022490"/>
    </source>
</evidence>
<dbReference type="PANTHER" id="PTHR42780">
    <property type="entry name" value="SOLEUCYL-TRNA SYNTHETASE"/>
    <property type="match status" value="1"/>
</dbReference>
<dbReference type="InterPro" id="IPR023586">
    <property type="entry name" value="Ile-tRNA-ligase_type2"/>
</dbReference>
<dbReference type="GO" id="GO:0000049">
    <property type="term" value="F:tRNA binding"/>
    <property type="evidence" value="ECO:0007669"/>
    <property type="project" value="InterPro"/>
</dbReference>
<dbReference type="Proteomes" id="UP000177152">
    <property type="component" value="Unassembled WGS sequence"/>
</dbReference>
<dbReference type="GO" id="GO:0006428">
    <property type="term" value="P:isoleucyl-tRNA aminoacylation"/>
    <property type="evidence" value="ECO:0007669"/>
    <property type="project" value="InterPro"/>
</dbReference>
<dbReference type="InterPro" id="IPR002300">
    <property type="entry name" value="aa-tRNA-synth_Ia"/>
</dbReference>
<dbReference type="SUPFAM" id="SSF52374">
    <property type="entry name" value="Nucleotidylyl transferase"/>
    <property type="match status" value="1"/>
</dbReference>
<evidence type="ECO:0000256" key="14">
    <source>
        <dbReference type="ARBA" id="ARBA00025217"/>
    </source>
</evidence>
<feature type="binding site" evidence="17">
    <location>
        <position position="549"/>
    </location>
    <ligand>
        <name>substrate</name>
    </ligand>
</feature>
<evidence type="ECO:0000256" key="9">
    <source>
        <dbReference type="ARBA" id="ARBA00022741"/>
    </source>
</evidence>
<dbReference type="InterPro" id="IPR014729">
    <property type="entry name" value="Rossmann-like_a/b/a_fold"/>
</dbReference>
<comment type="function">
    <text evidence="14">Catalyzes the attachment of isoleucine to tRNA(Ile). As IleRS can inadvertently accommodate and process structurally similar amino acids such as valine, to avoid such errors it has two additional distinct tRNA(Ile)-dependent editing activities. One activity is designated as 'pretransfer' editing and involves the hydrolysis of activated Val-AMP. The other activity is designated 'posttransfer' editing and involves deacylation of mischarged Val-tRNA(Ile).</text>
</comment>
<dbReference type="CDD" id="cd07067">
    <property type="entry name" value="HP_PGM_like"/>
    <property type="match status" value="1"/>
</dbReference>
<dbReference type="InterPro" id="IPR033709">
    <property type="entry name" value="Anticodon_Ile_ABEc"/>
</dbReference>
<evidence type="ECO:0000256" key="5">
    <source>
        <dbReference type="ARBA" id="ARBA00013165"/>
    </source>
</evidence>
<organism evidence="20 21">
    <name type="scientific">Candidatus Sungbacteria bacterium RIFCSPHIGHO2_01_FULL_47_32</name>
    <dbReference type="NCBI Taxonomy" id="1802264"/>
    <lineage>
        <taxon>Bacteria</taxon>
        <taxon>Candidatus Sungiibacteriota</taxon>
    </lineage>
</organism>
<comment type="catalytic activity">
    <reaction evidence="15">
        <text>tRNA(Ile) + L-isoleucine + ATP = L-isoleucyl-tRNA(Ile) + AMP + diphosphate</text>
        <dbReference type="Rhea" id="RHEA:11060"/>
        <dbReference type="Rhea" id="RHEA-COMP:9666"/>
        <dbReference type="Rhea" id="RHEA-COMP:9695"/>
        <dbReference type="ChEBI" id="CHEBI:30616"/>
        <dbReference type="ChEBI" id="CHEBI:33019"/>
        <dbReference type="ChEBI" id="CHEBI:58045"/>
        <dbReference type="ChEBI" id="CHEBI:78442"/>
        <dbReference type="ChEBI" id="CHEBI:78528"/>
        <dbReference type="ChEBI" id="CHEBI:456215"/>
        <dbReference type="EC" id="6.1.1.5"/>
    </reaction>
</comment>
<evidence type="ECO:0000256" key="13">
    <source>
        <dbReference type="ARBA" id="ARBA00023146"/>
    </source>
</evidence>
<dbReference type="GO" id="GO:0004822">
    <property type="term" value="F:isoleucine-tRNA ligase activity"/>
    <property type="evidence" value="ECO:0007669"/>
    <property type="project" value="UniProtKB-EC"/>
</dbReference>
<keyword evidence="8" id="KW-0479">Metal-binding</keyword>
<keyword evidence="10" id="KW-0862">Zinc</keyword>
<comment type="similarity">
    <text evidence="3">Belongs to the class-I aminoacyl-tRNA synthetase family. IleS type 2 subfamily.</text>
</comment>
<keyword evidence="9" id="KW-0547">Nucleotide-binding</keyword>
<dbReference type="Pfam" id="PF08264">
    <property type="entry name" value="Anticodon_1"/>
    <property type="match status" value="1"/>
</dbReference>
<evidence type="ECO:0000256" key="15">
    <source>
        <dbReference type="ARBA" id="ARBA00048359"/>
    </source>
</evidence>
<dbReference type="PANTHER" id="PTHR42780:SF1">
    <property type="entry name" value="ISOLEUCINE--TRNA LIGASE, CYTOPLASMIC"/>
    <property type="match status" value="1"/>
</dbReference>
<feature type="domain" description="Aminoacyl-tRNA synthetase class Ia" evidence="18">
    <location>
        <begin position="17"/>
        <end position="472"/>
    </location>
</feature>
<evidence type="ECO:0000256" key="11">
    <source>
        <dbReference type="ARBA" id="ARBA00022840"/>
    </source>
</evidence>
<dbReference type="PRINTS" id="PR00984">
    <property type="entry name" value="TRNASYNTHILE"/>
</dbReference>
<dbReference type="SUPFAM" id="SSF50677">
    <property type="entry name" value="ValRS/IleRS/LeuRS editing domain"/>
    <property type="match status" value="1"/>
</dbReference>
<name>A0A1G2K490_9BACT</name>
<keyword evidence="6" id="KW-0963">Cytoplasm</keyword>
<dbReference type="Pfam" id="PF00300">
    <property type="entry name" value="His_Phos_1"/>
    <property type="match status" value="1"/>
</dbReference>
<dbReference type="GO" id="GO:0046872">
    <property type="term" value="F:metal ion binding"/>
    <property type="evidence" value="ECO:0007669"/>
    <property type="project" value="UniProtKB-KW"/>
</dbReference>
<protein>
    <recommendedName>
        <fullName evidence="5">isoleucine--tRNA ligase</fullName>
        <ecNumber evidence="5">6.1.1.5</ecNumber>
    </recommendedName>
</protein>
<dbReference type="InterPro" id="IPR013155">
    <property type="entry name" value="M/V/L/I-tRNA-synth_anticd-bd"/>
</dbReference>
<evidence type="ECO:0000256" key="17">
    <source>
        <dbReference type="PIRSR" id="PIRSR613078-2"/>
    </source>
</evidence>
<feature type="active site" description="Proton donor/acceptor" evidence="16">
    <location>
        <position position="573"/>
    </location>
</feature>
<dbReference type="SUPFAM" id="SSF53254">
    <property type="entry name" value="Phosphoglycerate mutase-like"/>
    <property type="match status" value="1"/>
</dbReference>
<keyword evidence="7" id="KW-0436">Ligase</keyword>
<evidence type="ECO:0000256" key="10">
    <source>
        <dbReference type="ARBA" id="ARBA00022833"/>
    </source>
</evidence>
<dbReference type="EC" id="6.1.1.5" evidence="5"/>
<feature type="active site" description="Tele-phosphohistidine intermediate" evidence="16">
    <location>
        <position position="500"/>
    </location>
</feature>
<keyword evidence="12" id="KW-0648">Protein biosynthesis</keyword>
<evidence type="ECO:0000256" key="8">
    <source>
        <dbReference type="ARBA" id="ARBA00022723"/>
    </source>
</evidence>
<dbReference type="InterPro" id="IPR029033">
    <property type="entry name" value="His_PPase_superfam"/>
</dbReference>
<keyword evidence="13" id="KW-0030">Aminoacyl-tRNA synthetase</keyword>
<dbReference type="GO" id="GO:0005524">
    <property type="term" value="F:ATP binding"/>
    <property type="evidence" value="ECO:0007669"/>
    <property type="project" value="UniProtKB-KW"/>
</dbReference>
<dbReference type="Gene3D" id="1.10.730.10">
    <property type="entry name" value="Isoleucyl-tRNA Synthetase, Domain 1"/>
    <property type="match status" value="1"/>
</dbReference>
<evidence type="ECO:0000313" key="21">
    <source>
        <dbReference type="Proteomes" id="UP000177152"/>
    </source>
</evidence>
<dbReference type="InterPro" id="IPR009080">
    <property type="entry name" value="tRNAsynth_Ia_anticodon-bd"/>
</dbReference>
<dbReference type="GO" id="GO:0005737">
    <property type="term" value="C:cytoplasm"/>
    <property type="evidence" value="ECO:0007669"/>
    <property type="project" value="UniProtKB-SubCell"/>
</dbReference>
<accession>A0A1G2K490</accession>